<organism evidence="4 5">
    <name type="scientific">Kingdonia uniflora</name>
    <dbReference type="NCBI Taxonomy" id="39325"/>
    <lineage>
        <taxon>Eukaryota</taxon>
        <taxon>Viridiplantae</taxon>
        <taxon>Streptophyta</taxon>
        <taxon>Embryophyta</taxon>
        <taxon>Tracheophyta</taxon>
        <taxon>Spermatophyta</taxon>
        <taxon>Magnoliopsida</taxon>
        <taxon>Ranunculales</taxon>
        <taxon>Circaeasteraceae</taxon>
        <taxon>Kingdonia</taxon>
    </lineage>
</organism>
<dbReference type="AlphaFoldDB" id="A0A7J7NW72"/>
<evidence type="ECO:0000256" key="3">
    <source>
        <dbReference type="ARBA" id="ARBA00023274"/>
    </source>
</evidence>
<evidence type="ECO:0000256" key="1">
    <source>
        <dbReference type="ARBA" id="ARBA00005640"/>
    </source>
</evidence>
<comment type="similarity">
    <text evidence="1">Belongs to the eukaryotic ribosomal protein eL13 family.</text>
</comment>
<keyword evidence="2" id="KW-0689">Ribosomal protein</keyword>
<gene>
    <name evidence="4" type="ORF">GIB67_001919</name>
</gene>
<evidence type="ECO:0000313" key="4">
    <source>
        <dbReference type="EMBL" id="KAF6171204.1"/>
    </source>
</evidence>
<dbReference type="GO" id="GO:0003735">
    <property type="term" value="F:structural constituent of ribosome"/>
    <property type="evidence" value="ECO:0007669"/>
    <property type="project" value="InterPro"/>
</dbReference>
<keyword evidence="5" id="KW-1185">Reference proteome</keyword>
<dbReference type="GO" id="GO:1990904">
    <property type="term" value="C:ribonucleoprotein complex"/>
    <property type="evidence" value="ECO:0007669"/>
    <property type="project" value="UniProtKB-KW"/>
</dbReference>
<dbReference type="Pfam" id="PF01294">
    <property type="entry name" value="Ribosomal_L13e"/>
    <property type="match status" value="1"/>
</dbReference>
<dbReference type="GO" id="GO:0006412">
    <property type="term" value="P:translation"/>
    <property type="evidence" value="ECO:0007669"/>
    <property type="project" value="InterPro"/>
</dbReference>
<proteinExistence type="inferred from homology"/>
<evidence type="ECO:0000256" key="2">
    <source>
        <dbReference type="ARBA" id="ARBA00022980"/>
    </source>
</evidence>
<reference evidence="4 5" key="1">
    <citation type="journal article" date="2020" name="IScience">
        <title>Genome Sequencing of the Endangered Kingdonia uniflora (Circaeasteraceae, Ranunculales) Reveals Potential Mechanisms of Evolutionary Specialization.</title>
        <authorList>
            <person name="Sun Y."/>
            <person name="Deng T."/>
            <person name="Zhang A."/>
            <person name="Moore M.J."/>
            <person name="Landis J.B."/>
            <person name="Lin N."/>
            <person name="Zhang H."/>
            <person name="Zhang X."/>
            <person name="Huang J."/>
            <person name="Zhang X."/>
            <person name="Sun H."/>
            <person name="Wang H."/>
        </authorList>
    </citation>
    <scope>NUCLEOTIDE SEQUENCE [LARGE SCALE GENOMIC DNA]</scope>
    <source>
        <strain evidence="4">TB1705</strain>
        <tissue evidence="4">Leaf</tissue>
    </source>
</reference>
<dbReference type="InterPro" id="IPR001380">
    <property type="entry name" value="Ribosomal_eL13"/>
</dbReference>
<accession>A0A7J7NW72</accession>
<comment type="caution">
    <text evidence="4">The sequence shown here is derived from an EMBL/GenBank/DDBJ whole genome shotgun (WGS) entry which is preliminary data.</text>
</comment>
<dbReference type="Proteomes" id="UP000541444">
    <property type="component" value="Unassembled WGS sequence"/>
</dbReference>
<dbReference type="GO" id="GO:0005840">
    <property type="term" value="C:ribosome"/>
    <property type="evidence" value="ECO:0007669"/>
    <property type="project" value="UniProtKB-KW"/>
</dbReference>
<evidence type="ECO:0000313" key="5">
    <source>
        <dbReference type="Proteomes" id="UP000541444"/>
    </source>
</evidence>
<name>A0A7J7NW72_9MAGN</name>
<protein>
    <submittedName>
        <fullName evidence="4">Uncharacterized protein</fullName>
    </submittedName>
</protein>
<dbReference type="EMBL" id="JACGCM010000511">
    <property type="protein sequence ID" value="KAF6171204.1"/>
    <property type="molecule type" value="Genomic_DNA"/>
</dbReference>
<keyword evidence="3" id="KW-0687">Ribonucleoprotein</keyword>
<sequence>MSDDLDNPLASLGVETELSNALGTETRTIAKSAMQISLRVPSDNQTNGSHEEMTQQQWDMLPAKIINPNDDWFLQFKPIDVPIRRFEESEKWGYDYSFGSNDKPTSPIEEEFVIEAKNCDVEEIGVQPKPNEPATTSTDQPRGFRLETTLEYNQQGLPTSTSVPTVVCTTTYHLGEITPAVRAVHMLHEQQPAPVEKPFPVGSPSQCQRLKTYKKKLVVFPRRVNKFKAGDSTAEELANATQVQGSFILSTVRNLLSSLRRSLKK</sequence>
<dbReference type="OrthoDB" id="10264538at2759"/>